<proteinExistence type="predicted"/>
<evidence type="ECO:0000256" key="4">
    <source>
        <dbReference type="SAM" id="MobiDB-lite"/>
    </source>
</evidence>
<accession>A0AAV9V812</accession>
<feature type="region of interest" description="Disordered" evidence="4">
    <location>
        <begin position="188"/>
        <end position="217"/>
    </location>
</feature>
<dbReference type="GO" id="GO:0000724">
    <property type="term" value="P:double-strand break repair via homologous recombination"/>
    <property type="evidence" value="ECO:0007669"/>
    <property type="project" value="TreeGrafter"/>
</dbReference>
<dbReference type="Proteomes" id="UP001375240">
    <property type="component" value="Unassembled WGS sequence"/>
</dbReference>
<dbReference type="GO" id="GO:0043596">
    <property type="term" value="C:nuclear replication fork"/>
    <property type="evidence" value="ECO:0007669"/>
    <property type="project" value="TreeGrafter"/>
</dbReference>
<dbReference type="InterPro" id="IPR032675">
    <property type="entry name" value="LRR_dom_sf"/>
</dbReference>
<evidence type="ECO:0000256" key="3">
    <source>
        <dbReference type="ARBA" id="ARBA00023242"/>
    </source>
</evidence>
<evidence type="ECO:0000313" key="5">
    <source>
        <dbReference type="EMBL" id="KAK6354939.1"/>
    </source>
</evidence>
<dbReference type="AlphaFoldDB" id="A0AAV9V812"/>
<evidence type="ECO:0000313" key="6">
    <source>
        <dbReference type="Proteomes" id="UP001375240"/>
    </source>
</evidence>
<comment type="subcellular location">
    <subcellularLocation>
        <location evidence="1">Nucleus</location>
    </subcellularLocation>
</comment>
<sequence>MGKLTYVNRKTTGLKLAQSIQRDIQKRIPKVGEDKKLAAVQRDPSVEIDASGRQLGSEGIALVCDALWELGCTKLSRVEEINLSGNDLTAACLQPLRRALSVCPELRDLDLSNNKIAITTPEDMAEWEYFLEGFTSFKCLRRFDVSYNPLGDIGVEILFRTYAFEKEIYIPVDLRSIRKMDSFDEAADANDSSESIDIRFPNGSQHPSSPAGHSNNGEVHVIQGTRKASVATTSTQSTLPLSSSPASSIGSSRDVADIHGLRGISYIVLNGIEATDLAAVWLSYIITAHPLPSELQPHLPPLKEGPFAATLRKYDALPNCRGLVLTENPKVTHVGERVLKEAESRREENLAGVEDVWTNGQGRRRSSAISDTGFEEAMNLRDFNRRSSIQDEDQNYGSLVAKHRRTLLNEERYSLSRTRAKIQLAALKEKGVKASLLWSRVMRMVVVSRAILLDYSGPIIIDGREPTLQITAKKPSARTSIDSTFKPASDASPAAKGTMLKRMSEISISPTDVAKVTTAPPTPPPRKLPGGLPVDIWMKIIILAEDSDGLTTLNQRLNIFHWSRSRTAISNGLEYLAESTETQTRRVISKVKGLAYEV</sequence>
<comment type="caution">
    <text evidence="5">The sequence shown here is derived from an EMBL/GenBank/DDBJ whole genome shotgun (WGS) entry which is preliminary data.</text>
</comment>
<name>A0AAV9V812_9PEZI</name>
<dbReference type="InterPro" id="IPR052311">
    <property type="entry name" value="MMS22L-TONSL_complex_comp"/>
</dbReference>
<keyword evidence="2" id="KW-0677">Repeat</keyword>
<gene>
    <name evidence="5" type="ORF">TWF696_004067</name>
</gene>
<organism evidence="5 6">
    <name type="scientific">Orbilia brochopaga</name>
    <dbReference type="NCBI Taxonomy" id="3140254"/>
    <lineage>
        <taxon>Eukaryota</taxon>
        <taxon>Fungi</taxon>
        <taxon>Dikarya</taxon>
        <taxon>Ascomycota</taxon>
        <taxon>Pezizomycotina</taxon>
        <taxon>Orbiliomycetes</taxon>
        <taxon>Orbiliales</taxon>
        <taxon>Orbiliaceae</taxon>
        <taxon>Orbilia</taxon>
    </lineage>
</organism>
<dbReference type="InterPro" id="IPR001611">
    <property type="entry name" value="Leu-rich_rpt"/>
</dbReference>
<dbReference type="GO" id="GO:0031297">
    <property type="term" value="P:replication fork processing"/>
    <property type="evidence" value="ECO:0007669"/>
    <property type="project" value="TreeGrafter"/>
</dbReference>
<feature type="region of interest" description="Disordered" evidence="4">
    <location>
        <begin position="231"/>
        <end position="252"/>
    </location>
</feature>
<dbReference type="PANTHER" id="PTHR46358:SF1">
    <property type="entry name" value="TONSOKU-LIKE PROTEIN"/>
    <property type="match status" value="1"/>
</dbReference>
<feature type="compositionally biased region" description="Polar residues" evidence="4">
    <location>
        <begin position="202"/>
        <end position="217"/>
    </location>
</feature>
<reference evidence="5 6" key="1">
    <citation type="submission" date="2019-10" db="EMBL/GenBank/DDBJ databases">
        <authorList>
            <person name="Palmer J.M."/>
        </authorList>
    </citation>
    <scope>NUCLEOTIDE SEQUENCE [LARGE SCALE GENOMIC DNA]</scope>
    <source>
        <strain evidence="5 6">TWF696</strain>
    </source>
</reference>
<dbReference type="EMBL" id="JAVHNQ010000002">
    <property type="protein sequence ID" value="KAK6354939.1"/>
    <property type="molecule type" value="Genomic_DNA"/>
</dbReference>
<protein>
    <submittedName>
        <fullName evidence="5">Uncharacterized protein</fullName>
    </submittedName>
</protein>
<evidence type="ECO:0000256" key="1">
    <source>
        <dbReference type="ARBA" id="ARBA00004123"/>
    </source>
</evidence>
<keyword evidence="3" id="KW-0539">Nucleus</keyword>
<dbReference type="PANTHER" id="PTHR46358">
    <property type="entry name" value="TONSOKU-LIKE PROTEIN"/>
    <property type="match status" value="1"/>
</dbReference>
<evidence type="ECO:0000256" key="2">
    <source>
        <dbReference type="ARBA" id="ARBA00022737"/>
    </source>
</evidence>
<dbReference type="Gene3D" id="3.80.10.10">
    <property type="entry name" value="Ribonuclease Inhibitor"/>
    <property type="match status" value="1"/>
</dbReference>
<keyword evidence="6" id="KW-1185">Reference proteome</keyword>
<dbReference type="Pfam" id="PF13516">
    <property type="entry name" value="LRR_6"/>
    <property type="match status" value="1"/>
</dbReference>
<dbReference type="SUPFAM" id="SSF52047">
    <property type="entry name" value="RNI-like"/>
    <property type="match status" value="1"/>
</dbReference>